<dbReference type="InterPro" id="IPR020603">
    <property type="entry name" value="MraZ_dom"/>
</dbReference>
<keyword evidence="4 7" id="KW-0805">Transcription regulation</keyword>
<accession>A0A0S2TB59</accession>
<dbReference type="GO" id="GO:0009295">
    <property type="term" value="C:nucleoid"/>
    <property type="evidence" value="ECO:0007669"/>
    <property type="project" value="UniProtKB-SubCell"/>
</dbReference>
<evidence type="ECO:0000256" key="4">
    <source>
        <dbReference type="ARBA" id="ARBA00023015"/>
    </source>
</evidence>
<protein>
    <recommendedName>
        <fullName evidence="1 7">Transcriptional regulator MraZ</fullName>
    </recommendedName>
</protein>
<sequence length="151" mass="17439">MFRGVTPINVDAKGRMAIPAKYRERLQELCEGRLVLTVDFDKCLMLFPESEWEQLERKLSRLPSLNPRARRLQRLLMGYASECEVDGNGRILLPAVLREYAQLDKRIVLVGQGNKFEIWNEEIWNGNRDEWLAAEAAGTDAMPEELENLSF</sequence>
<dbReference type="HAMAP" id="MF_01008">
    <property type="entry name" value="MraZ"/>
    <property type="match status" value="1"/>
</dbReference>
<dbReference type="InterPro" id="IPR007159">
    <property type="entry name" value="SpoVT-AbrB_dom"/>
</dbReference>
<comment type="subcellular location">
    <subcellularLocation>
        <location evidence="7">Cytoplasm</location>
        <location evidence="7">Nucleoid</location>
    </subcellularLocation>
</comment>
<dbReference type="KEGG" id="tee:Tel_03720"/>
<dbReference type="PANTHER" id="PTHR34701">
    <property type="entry name" value="TRANSCRIPTIONAL REGULATOR MRAZ"/>
    <property type="match status" value="1"/>
</dbReference>
<dbReference type="InterPro" id="IPR003444">
    <property type="entry name" value="MraZ"/>
</dbReference>
<evidence type="ECO:0000256" key="6">
    <source>
        <dbReference type="ARBA" id="ARBA00023163"/>
    </source>
</evidence>
<dbReference type="SUPFAM" id="SSF89447">
    <property type="entry name" value="AbrB/MazE/MraZ-like"/>
    <property type="match status" value="1"/>
</dbReference>
<keyword evidence="2 7" id="KW-0963">Cytoplasm</keyword>
<organism evidence="9 10">
    <name type="scientific">Candidatus Tenderia electrophaga</name>
    <dbReference type="NCBI Taxonomy" id="1748243"/>
    <lineage>
        <taxon>Bacteria</taxon>
        <taxon>Pseudomonadati</taxon>
        <taxon>Pseudomonadota</taxon>
        <taxon>Gammaproteobacteria</taxon>
        <taxon>Candidatus Tenderiales</taxon>
        <taxon>Candidatus Tenderiaceae</taxon>
        <taxon>Candidatus Tenderia</taxon>
    </lineage>
</organism>
<dbReference type="GO" id="GO:0005737">
    <property type="term" value="C:cytoplasm"/>
    <property type="evidence" value="ECO:0007669"/>
    <property type="project" value="UniProtKB-UniRule"/>
</dbReference>
<evidence type="ECO:0000256" key="7">
    <source>
        <dbReference type="HAMAP-Rule" id="MF_01008"/>
    </source>
</evidence>
<reference evidence="9" key="1">
    <citation type="submission" date="2015-10" db="EMBL/GenBank/DDBJ databases">
        <title>Description of Candidatus Tenderia electrophaga gen. nov, sp. nov., an Uncultivated Electroautotroph from a Biocathode Enrichment.</title>
        <authorList>
            <person name="Eddie B.J."/>
            <person name="Malanoski A.P."/>
            <person name="Wang Z."/>
            <person name="Hall R.J."/>
            <person name="Oh S.D."/>
            <person name="Heiner C."/>
            <person name="Lin B."/>
            <person name="Strycharz-Glaven S.M."/>
        </authorList>
    </citation>
    <scope>NUCLEOTIDE SEQUENCE [LARGE SCALE GENOMIC DNA]</scope>
    <source>
        <strain evidence="9">NRL1</strain>
    </source>
</reference>
<dbReference type="CDD" id="cd16321">
    <property type="entry name" value="MraZ_C"/>
    <property type="match status" value="1"/>
</dbReference>
<dbReference type="GO" id="GO:0003700">
    <property type="term" value="F:DNA-binding transcription factor activity"/>
    <property type="evidence" value="ECO:0007669"/>
    <property type="project" value="UniProtKB-UniRule"/>
</dbReference>
<evidence type="ECO:0000256" key="1">
    <source>
        <dbReference type="ARBA" id="ARBA00013860"/>
    </source>
</evidence>
<dbReference type="CDD" id="cd16320">
    <property type="entry name" value="MraZ_N"/>
    <property type="match status" value="1"/>
</dbReference>
<keyword evidence="5 7" id="KW-0238">DNA-binding</keyword>
<dbReference type="Gene3D" id="3.40.1550.20">
    <property type="entry name" value="Transcriptional regulator MraZ domain"/>
    <property type="match status" value="1"/>
</dbReference>
<dbReference type="STRING" id="1748243.Tel_03720"/>
<dbReference type="InterPro" id="IPR037914">
    <property type="entry name" value="SpoVT-AbrB_sf"/>
</dbReference>
<dbReference type="GO" id="GO:0000976">
    <property type="term" value="F:transcription cis-regulatory region binding"/>
    <property type="evidence" value="ECO:0007669"/>
    <property type="project" value="TreeGrafter"/>
</dbReference>
<proteinExistence type="inferred from homology"/>
<dbReference type="Proteomes" id="UP000055136">
    <property type="component" value="Chromosome"/>
</dbReference>
<evidence type="ECO:0000313" key="10">
    <source>
        <dbReference type="Proteomes" id="UP000055136"/>
    </source>
</evidence>
<feature type="domain" description="SpoVT-AbrB" evidence="8">
    <location>
        <begin position="5"/>
        <end position="51"/>
    </location>
</feature>
<dbReference type="InterPro" id="IPR038619">
    <property type="entry name" value="MraZ_sf"/>
</dbReference>
<dbReference type="InterPro" id="IPR035642">
    <property type="entry name" value="MraZ_N"/>
</dbReference>
<dbReference type="EMBL" id="CP013099">
    <property type="protein sequence ID" value="ALP52323.1"/>
    <property type="molecule type" value="Genomic_DNA"/>
</dbReference>
<evidence type="ECO:0000256" key="2">
    <source>
        <dbReference type="ARBA" id="ARBA00022490"/>
    </source>
</evidence>
<evidence type="ECO:0000256" key="3">
    <source>
        <dbReference type="ARBA" id="ARBA00022737"/>
    </source>
</evidence>
<keyword evidence="3" id="KW-0677">Repeat</keyword>
<dbReference type="GO" id="GO:2000143">
    <property type="term" value="P:negative regulation of DNA-templated transcription initiation"/>
    <property type="evidence" value="ECO:0007669"/>
    <property type="project" value="TreeGrafter"/>
</dbReference>
<dbReference type="InterPro" id="IPR035644">
    <property type="entry name" value="MraZ_C"/>
</dbReference>
<comment type="subunit">
    <text evidence="7">Forms oligomers.</text>
</comment>
<gene>
    <name evidence="7" type="primary">mraZ</name>
    <name evidence="9" type="ORF">Tel_03720</name>
</gene>
<name>A0A0S2TB59_9GAMM</name>
<dbReference type="Pfam" id="PF02381">
    <property type="entry name" value="MraZ"/>
    <property type="match status" value="2"/>
</dbReference>
<dbReference type="AlphaFoldDB" id="A0A0S2TB59"/>
<dbReference type="NCBIfam" id="TIGR00242">
    <property type="entry name" value="division/cell wall cluster transcriptional repressor MraZ"/>
    <property type="match status" value="1"/>
</dbReference>
<evidence type="ECO:0000313" key="9">
    <source>
        <dbReference type="EMBL" id="ALP52323.1"/>
    </source>
</evidence>
<keyword evidence="6 7" id="KW-0804">Transcription</keyword>
<comment type="similarity">
    <text evidence="7">Belongs to the MraZ family.</text>
</comment>
<feature type="domain" description="SpoVT-AbrB" evidence="8">
    <location>
        <begin position="80"/>
        <end position="123"/>
    </location>
</feature>
<dbReference type="PROSITE" id="PS51740">
    <property type="entry name" value="SPOVT_ABRB"/>
    <property type="match status" value="2"/>
</dbReference>
<dbReference type="PANTHER" id="PTHR34701:SF1">
    <property type="entry name" value="TRANSCRIPTIONAL REGULATOR MRAZ"/>
    <property type="match status" value="1"/>
</dbReference>
<evidence type="ECO:0000259" key="8">
    <source>
        <dbReference type="PROSITE" id="PS51740"/>
    </source>
</evidence>
<evidence type="ECO:0000256" key="5">
    <source>
        <dbReference type="ARBA" id="ARBA00023125"/>
    </source>
</evidence>
<keyword evidence="10" id="KW-1185">Reference proteome</keyword>